<name>A0ABU9XJS7_9BACI</name>
<dbReference type="InterPro" id="IPR050706">
    <property type="entry name" value="Cyclic-di-GMP_PDE-like"/>
</dbReference>
<evidence type="ECO:0000313" key="2">
    <source>
        <dbReference type="EMBL" id="MEN2768547.1"/>
    </source>
</evidence>
<comment type="caution">
    <text evidence="2">The sequence shown here is derived from an EMBL/GenBank/DDBJ whole genome shotgun (WGS) entry which is preliminary data.</text>
</comment>
<gene>
    <name evidence="2" type="ORF">ABC228_15300</name>
</gene>
<dbReference type="Proteomes" id="UP001444625">
    <property type="component" value="Unassembled WGS sequence"/>
</dbReference>
<dbReference type="PROSITE" id="PS50883">
    <property type="entry name" value="EAL"/>
    <property type="match status" value="1"/>
</dbReference>
<dbReference type="SMART" id="SM00052">
    <property type="entry name" value="EAL"/>
    <property type="match status" value="1"/>
</dbReference>
<feature type="domain" description="EAL" evidence="1">
    <location>
        <begin position="1"/>
        <end position="252"/>
    </location>
</feature>
<dbReference type="SUPFAM" id="SSF141868">
    <property type="entry name" value="EAL domain-like"/>
    <property type="match status" value="1"/>
</dbReference>
<dbReference type="Pfam" id="PF00563">
    <property type="entry name" value="EAL"/>
    <property type="match status" value="1"/>
</dbReference>
<dbReference type="SUPFAM" id="SSF103190">
    <property type="entry name" value="Sensory domain-like"/>
    <property type="match status" value="1"/>
</dbReference>
<dbReference type="InterPro" id="IPR029151">
    <property type="entry name" value="Sensor-like_sf"/>
</dbReference>
<keyword evidence="3" id="KW-1185">Reference proteome</keyword>
<protein>
    <submittedName>
        <fullName evidence="2">EAL-associated domain-containing protein</fullName>
    </submittedName>
</protein>
<dbReference type="Pfam" id="PF10388">
    <property type="entry name" value="YkuI_C"/>
    <property type="match status" value="1"/>
</dbReference>
<evidence type="ECO:0000259" key="1">
    <source>
        <dbReference type="PROSITE" id="PS50883"/>
    </source>
</evidence>
<dbReference type="PANTHER" id="PTHR33121:SF82">
    <property type="entry name" value="SIGNAL TRANSDUCTION PROTEIN CONTAINING A EAL DOMAIN"/>
    <property type="match status" value="1"/>
</dbReference>
<organism evidence="2 3">
    <name type="scientific">Ornithinibacillus xuwenensis</name>
    <dbReference type="NCBI Taxonomy" id="3144668"/>
    <lineage>
        <taxon>Bacteria</taxon>
        <taxon>Bacillati</taxon>
        <taxon>Bacillota</taxon>
        <taxon>Bacilli</taxon>
        <taxon>Bacillales</taxon>
        <taxon>Bacillaceae</taxon>
        <taxon>Ornithinibacillus</taxon>
    </lineage>
</organism>
<dbReference type="Gene3D" id="3.20.20.450">
    <property type="entry name" value="EAL domain"/>
    <property type="match status" value="1"/>
</dbReference>
<evidence type="ECO:0000313" key="3">
    <source>
        <dbReference type="Proteomes" id="UP001444625"/>
    </source>
</evidence>
<reference evidence="2 3" key="1">
    <citation type="submission" date="2024-05" db="EMBL/GenBank/DDBJ databases">
        <authorList>
            <person name="Haq I."/>
            <person name="Ullah Z."/>
            <person name="Ahmad R."/>
            <person name="Li M."/>
            <person name="Tong Y."/>
        </authorList>
    </citation>
    <scope>NUCLEOTIDE SEQUENCE [LARGE SCALE GENOMIC DNA]</scope>
    <source>
        <strain evidence="2 3">16A2E</strain>
    </source>
</reference>
<dbReference type="RefSeq" id="WP_345826036.1">
    <property type="nucleotide sequence ID" value="NZ_JBDIML010000006.1"/>
</dbReference>
<dbReference type="PANTHER" id="PTHR33121">
    <property type="entry name" value="CYCLIC DI-GMP PHOSPHODIESTERASE PDEF"/>
    <property type="match status" value="1"/>
</dbReference>
<dbReference type="Gene3D" id="3.30.450.20">
    <property type="entry name" value="PAS domain"/>
    <property type="match status" value="1"/>
</dbReference>
<proteinExistence type="predicted"/>
<dbReference type="InterPro" id="IPR001633">
    <property type="entry name" value="EAL_dom"/>
</dbReference>
<dbReference type="InterPro" id="IPR018842">
    <property type="entry name" value="YkuI_C"/>
</dbReference>
<accession>A0ABU9XJS7</accession>
<dbReference type="EMBL" id="JBDIML010000006">
    <property type="protein sequence ID" value="MEN2768547.1"/>
    <property type="molecule type" value="Genomic_DNA"/>
</dbReference>
<dbReference type="InterPro" id="IPR035919">
    <property type="entry name" value="EAL_sf"/>
</dbReference>
<sequence length="408" mass="47959">MLDPLKVLLTLEQVIPYYKPIFSADSQLVIGYEVIPYFHDTDSNEDQELSWFFSDSSIPEEFQLELNQYIQQNVLDQWLTLEEKPMLFFNYQVKLLYNDNGESLLAILQAYADKGIALNKMVIQLKEEEITEEMEAISSLIKYMHALGIQIALNDVGQRNGNLDHLVLLKPNIVIVNAGFLKENELPHLYRDVHHALTMLSRKIGATLLFKEISSYNQLNYAWRNGVRYYQGAYLKNESPTLVESTICQNRMNRDFQQFVNFERKRMEAQLTFTTQINHLFKKSLSTINLDEDYDSIVSTIGQLCDEFVFRVYITNEEGIQLSSNAEKNKEGEWELLQEGKQKNWSWRPYFFENIVRMNIEKKGILSDMYTDIVKNEQIRTYAYPLSDKLYIYLDIPYTYLYEQEGLL</sequence>